<dbReference type="NCBIfam" id="TIGR02592">
    <property type="entry name" value="cas_Cas5h"/>
    <property type="match status" value="1"/>
</dbReference>
<evidence type="ECO:0000313" key="3">
    <source>
        <dbReference type="EMBL" id="MBI6871969.1"/>
    </source>
</evidence>
<proteinExistence type="predicted"/>
<dbReference type="AlphaFoldDB" id="A0A934HU53"/>
<keyword evidence="2" id="KW-1133">Transmembrane helix</keyword>
<keyword evidence="4" id="KW-1185">Reference proteome</keyword>
<sequence length="264" mass="30635">MEVIKFTLKGETAFFKKPDVNTYLYFTYGTIHKVALLGMFGAILGYSGYNQMSFLNDYKKEFGKALQKDDKYKDRSYPEFYSRLKDLRVAIVRNSTNISKKVQTFNNSVGYASKEAGGNLIVKEQWLENPNWDIYFVIDSEESKALAKALKENRFVYVPYLGKNDHLADICDVQVIEGVTEVIEPDNVDSLFIKQDFELDEVDDLEDLFEEKVLTYKYEERLPVALEETNNKYEFKTFISTNSKVKAKGEVKVFNEGERNLVFF</sequence>
<keyword evidence="2" id="KW-0812">Transmembrane</keyword>
<dbReference type="Proteomes" id="UP000622687">
    <property type="component" value="Unassembled WGS sequence"/>
</dbReference>
<reference evidence="3" key="1">
    <citation type="submission" date="2020-12" db="EMBL/GenBank/DDBJ databases">
        <title>Clostridium thailandense sp. nov., a novel acetogenic bacterium isolated from peat land soil in Thailand.</title>
        <authorList>
            <person name="Chaikitkaew S."/>
            <person name="Birkeland N.K."/>
        </authorList>
    </citation>
    <scope>NUCLEOTIDE SEQUENCE</scope>
    <source>
        <strain evidence="3">DSM 17425</strain>
    </source>
</reference>
<dbReference type="EMBL" id="JAEEGB010000005">
    <property type="protein sequence ID" value="MBI6871969.1"/>
    <property type="molecule type" value="Genomic_DNA"/>
</dbReference>
<keyword evidence="1" id="KW-0051">Antiviral defense</keyword>
<gene>
    <name evidence="3" type="primary">cas5b</name>
    <name evidence="3" type="ORF">I6U51_04505</name>
</gene>
<dbReference type="GO" id="GO:0051607">
    <property type="term" value="P:defense response to virus"/>
    <property type="evidence" value="ECO:0007669"/>
    <property type="project" value="UniProtKB-KW"/>
</dbReference>
<protein>
    <submittedName>
        <fullName evidence="3">Type I-B CRISPR-associated protein Cas5</fullName>
    </submittedName>
</protein>
<evidence type="ECO:0000256" key="1">
    <source>
        <dbReference type="ARBA" id="ARBA00023118"/>
    </source>
</evidence>
<evidence type="ECO:0000313" key="4">
    <source>
        <dbReference type="Proteomes" id="UP000622687"/>
    </source>
</evidence>
<dbReference type="NCBIfam" id="TIGR02593">
    <property type="entry name" value="CRISPR_cas5"/>
    <property type="match status" value="1"/>
</dbReference>
<accession>A0A934HU53</accession>
<dbReference type="InterPro" id="IPR013422">
    <property type="entry name" value="CRISPR-assoc_prot_Cas5_N"/>
</dbReference>
<feature type="transmembrane region" description="Helical" evidence="2">
    <location>
        <begin position="23"/>
        <end position="46"/>
    </location>
</feature>
<keyword evidence="2" id="KW-0472">Membrane</keyword>
<dbReference type="InterPro" id="IPR013421">
    <property type="entry name" value="CRISPR-assoc_prot_Cas5_HALMA"/>
</dbReference>
<name>A0A934HU53_9CLOT</name>
<comment type="caution">
    <text evidence="3">The sequence shown here is derived from an EMBL/GenBank/DDBJ whole genome shotgun (WGS) entry which is preliminary data.</text>
</comment>
<organism evidence="3 4">
    <name type="scientific">Clostridium aciditolerans</name>
    <dbReference type="NCBI Taxonomy" id="339861"/>
    <lineage>
        <taxon>Bacteria</taxon>
        <taxon>Bacillati</taxon>
        <taxon>Bacillota</taxon>
        <taxon>Clostridia</taxon>
        <taxon>Eubacteriales</taxon>
        <taxon>Clostridiaceae</taxon>
        <taxon>Clostridium</taxon>
    </lineage>
</organism>
<dbReference type="RefSeq" id="WP_211141402.1">
    <property type="nucleotide sequence ID" value="NZ_JAEEGB010000005.1"/>
</dbReference>
<evidence type="ECO:0000256" key="2">
    <source>
        <dbReference type="SAM" id="Phobius"/>
    </source>
</evidence>